<keyword evidence="3" id="KW-0804">Transcription</keyword>
<dbReference type="RefSeq" id="WP_386046403.1">
    <property type="nucleotide sequence ID" value="NZ_JBHUIO010000005.1"/>
</dbReference>
<dbReference type="InterPro" id="IPR026881">
    <property type="entry name" value="WYL_dom"/>
</dbReference>
<gene>
    <name evidence="5" type="ORF">ACFSOY_10580</name>
</gene>
<dbReference type="SMART" id="SM00420">
    <property type="entry name" value="HTH_DEOR"/>
    <property type="match status" value="1"/>
</dbReference>
<evidence type="ECO:0000313" key="6">
    <source>
        <dbReference type="Proteomes" id="UP001597343"/>
    </source>
</evidence>
<dbReference type="PROSITE" id="PS00894">
    <property type="entry name" value="HTH_DEOR_1"/>
    <property type="match status" value="1"/>
</dbReference>
<dbReference type="Gene3D" id="1.10.10.10">
    <property type="entry name" value="Winged helix-like DNA-binding domain superfamily/Winged helix DNA-binding domain"/>
    <property type="match status" value="1"/>
</dbReference>
<dbReference type="InterPro" id="IPR036390">
    <property type="entry name" value="WH_DNA-bd_sf"/>
</dbReference>
<dbReference type="Pfam" id="PF25583">
    <property type="entry name" value="WCX"/>
    <property type="match status" value="1"/>
</dbReference>
<comment type="caution">
    <text evidence="5">The sequence shown here is derived from an EMBL/GenBank/DDBJ whole genome shotgun (WGS) entry which is preliminary data.</text>
</comment>
<name>A0ABW4ZWT4_9BACL</name>
<evidence type="ECO:0000256" key="1">
    <source>
        <dbReference type="ARBA" id="ARBA00023015"/>
    </source>
</evidence>
<dbReference type="InterPro" id="IPR028349">
    <property type="entry name" value="PafC-like"/>
</dbReference>
<keyword evidence="1" id="KW-0805">Transcription regulation</keyword>
<dbReference type="InterPro" id="IPR036388">
    <property type="entry name" value="WH-like_DNA-bd_sf"/>
</dbReference>
<dbReference type="PROSITE" id="PS52050">
    <property type="entry name" value="WYL"/>
    <property type="match status" value="1"/>
</dbReference>
<dbReference type="PIRSF" id="PIRSF016838">
    <property type="entry name" value="PafC"/>
    <property type="match status" value="1"/>
</dbReference>
<dbReference type="InterPro" id="IPR057727">
    <property type="entry name" value="WCX_dom"/>
</dbReference>
<dbReference type="PROSITE" id="PS51000">
    <property type="entry name" value="HTH_DEOR_2"/>
    <property type="match status" value="1"/>
</dbReference>
<dbReference type="InterPro" id="IPR013196">
    <property type="entry name" value="HTH_11"/>
</dbReference>
<feature type="domain" description="HTH deoR-type" evidence="4">
    <location>
        <begin position="2"/>
        <end position="60"/>
    </location>
</feature>
<accession>A0ABW4ZWT4</accession>
<dbReference type="Pfam" id="PF08279">
    <property type="entry name" value="HTH_11"/>
    <property type="match status" value="1"/>
</dbReference>
<dbReference type="Proteomes" id="UP001597343">
    <property type="component" value="Unassembled WGS sequence"/>
</dbReference>
<dbReference type="PANTHER" id="PTHR34580">
    <property type="match status" value="1"/>
</dbReference>
<dbReference type="InterPro" id="IPR018356">
    <property type="entry name" value="Tscrpt_reg_HTH_DeoR_CS"/>
</dbReference>
<dbReference type="InterPro" id="IPR051534">
    <property type="entry name" value="CBASS_pafABC_assoc_protein"/>
</dbReference>
<dbReference type="PANTHER" id="PTHR34580:SF1">
    <property type="entry name" value="PROTEIN PAFC"/>
    <property type="match status" value="1"/>
</dbReference>
<organism evidence="5 6">
    <name type="scientific">Tumebacillus lipolyticus</name>
    <dbReference type="NCBI Taxonomy" id="1280370"/>
    <lineage>
        <taxon>Bacteria</taxon>
        <taxon>Bacillati</taxon>
        <taxon>Bacillota</taxon>
        <taxon>Bacilli</taxon>
        <taxon>Bacillales</taxon>
        <taxon>Alicyclobacillaceae</taxon>
        <taxon>Tumebacillus</taxon>
    </lineage>
</organism>
<keyword evidence="2" id="KW-0238">DNA-binding</keyword>
<dbReference type="Pfam" id="PF13280">
    <property type="entry name" value="WYL"/>
    <property type="match status" value="1"/>
</dbReference>
<reference evidence="6" key="1">
    <citation type="journal article" date="2019" name="Int. J. Syst. Evol. Microbiol.">
        <title>The Global Catalogue of Microorganisms (GCM) 10K type strain sequencing project: providing services to taxonomists for standard genome sequencing and annotation.</title>
        <authorList>
            <consortium name="The Broad Institute Genomics Platform"/>
            <consortium name="The Broad Institute Genome Sequencing Center for Infectious Disease"/>
            <person name="Wu L."/>
            <person name="Ma J."/>
        </authorList>
    </citation>
    <scope>NUCLEOTIDE SEQUENCE [LARGE SCALE GENOMIC DNA]</scope>
    <source>
        <strain evidence="6">CGMCC 1.13574</strain>
    </source>
</reference>
<dbReference type="InterPro" id="IPR001034">
    <property type="entry name" value="DeoR_HTH"/>
</dbReference>
<dbReference type="EMBL" id="JBHUIO010000005">
    <property type="protein sequence ID" value="MFD2170447.1"/>
    <property type="molecule type" value="Genomic_DNA"/>
</dbReference>
<evidence type="ECO:0000256" key="3">
    <source>
        <dbReference type="ARBA" id="ARBA00023163"/>
    </source>
</evidence>
<protein>
    <submittedName>
        <fullName evidence="5">Helix-turn-helix transcriptional regulator</fullName>
    </submittedName>
</protein>
<proteinExistence type="predicted"/>
<evidence type="ECO:0000256" key="2">
    <source>
        <dbReference type="ARBA" id="ARBA00023125"/>
    </source>
</evidence>
<keyword evidence="6" id="KW-1185">Reference proteome</keyword>
<evidence type="ECO:0000313" key="5">
    <source>
        <dbReference type="EMBL" id="MFD2170447.1"/>
    </source>
</evidence>
<evidence type="ECO:0000259" key="4">
    <source>
        <dbReference type="PROSITE" id="PS51000"/>
    </source>
</evidence>
<dbReference type="SUPFAM" id="SSF46785">
    <property type="entry name" value="Winged helix' DNA-binding domain"/>
    <property type="match status" value="1"/>
</dbReference>
<sequence length="324" mass="36479">MRADRLLTILLLLQIHKRLTSAELAQRLEVSERTIHRDMEALSSAGIPVFAERGSGGGWSLLGDYQTSLTGLKSDEILSLFLPQPTHLLADLGLEAASKNMFLKLLSTLPSASRQEAESMQQRIHIDTTGWSRSERGIAIIPQLQEALWQQRRLQISYQKVDGLVERVIDPLGLVAKGSAWYLVGMVEENVRTYRASRILSATLLAEPSSRPSHFNLRAYWEASAAQFVTSLPSYRVTLRAHQADLPRLRRLKFSRVLEESEADHSGHLQIVVDLQTFDHACESILSMATAVEVIEPLAVKERVVRLAEEIVRFYSTARDHYQT</sequence>